<keyword evidence="1" id="KW-1133">Transmembrane helix</keyword>
<keyword evidence="1" id="KW-0812">Transmembrane</keyword>
<keyword evidence="3" id="KW-1185">Reference proteome</keyword>
<feature type="transmembrane region" description="Helical" evidence="1">
    <location>
        <begin position="134"/>
        <end position="153"/>
    </location>
</feature>
<accession>A0A3R7X3R6</accession>
<protein>
    <submittedName>
        <fullName evidence="2">Uncharacterized protein</fullName>
    </submittedName>
</protein>
<sequence>MEFKECKSSWLAGGVVLGNVDIANVPIATRKFVTQLICCDIGRQATNEQTLGDRISATGTAVSTPTPTSVAPSITTTAIARVTSVTRLSAVTWPLSGDYEEDQYVFTFFFGMALYLVIFWYFSTPLYWWSPLPMMASMMVVSLIEGLICRVFCTVDD</sequence>
<reference evidence="2" key="1">
    <citation type="submission" date="2018-07" db="EMBL/GenBank/DDBJ databases">
        <title>Annotation of Aphanomyces astaci genome assembly.</title>
        <authorList>
            <person name="Studholme D.J."/>
        </authorList>
    </citation>
    <scope>NUCLEOTIDE SEQUENCE [LARGE SCALE GENOMIC DNA]</scope>
    <source>
        <strain evidence="2">Pc</strain>
    </source>
</reference>
<name>A0A3R7X3R6_APHAT</name>
<dbReference type="Proteomes" id="UP000284702">
    <property type="component" value="Unassembled WGS sequence"/>
</dbReference>
<gene>
    <name evidence="2" type="ORF">B5M09_001555</name>
</gene>
<feature type="transmembrane region" description="Helical" evidence="1">
    <location>
        <begin position="104"/>
        <end position="122"/>
    </location>
</feature>
<comment type="caution">
    <text evidence="2">The sequence shown here is derived from an EMBL/GenBank/DDBJ whole genome shotgun (WGS) entry which is preliminary data.</text>
</comment>
<proteinExistence type="predicted"/>
<dbReference type="EMBL" id="MZMZ02002274">
    <property type="protein sequence ID" value="RQM26555.1"/>
    <property type="molecule type" value="Genomic_DNA"/>
</dbReference>
<evidence type="ECO:0000256" key="1">
    <source>
        <dbReference type="SAM" id="Phobius"/>
    </source>
</evidence>
<dbReference type="AlphaFoldDB" id="A0A3R7X3R6"/>
<evidence type="ECO:0000313" key="2">
    <source>
        <dbReference type="EMBL" id="RQM26555.1"/>
    </source>
</evidence>
<organism evidence="2 3">
    <name type="scientific">Aphanomyces astaci</name>
    <name type="common">Crayfish plague agent</name>
    <dbReference type="NCBI Taxonomy" id="112090"/>
    <lineage>
        <taxon>Eukaryota</taxon>
        <taxon>Sar</taxon>
        <taxon>Stramenopiles</taxon>
        <taxon>Oomycota</taxon>
        <taxon>Saprolegniomycetes</taxon>
        <taxon>Saprolegniales</taxon>
        <taxon>Verrucalvaceae</taxon>
        <taxon>Aphanomyces</taxon>
    </lineage>
</organism>
<keyword evidence="1" id="KW-0472">Membrane</keyword>
<evidence type="ECO:0000313" key="3">
    <source>
        <dbReference type="Proteomes" id="UP000284702"/>
    </source>
</evidence>